<keyword evidence="5" id="KW-0482">Metalloprotease</keyword>
<evidence type="ECO:0000313" key="9">
    <source>
        <dbReference type="EMBL" id="EYF04680.1"/>
    </source>
</evidence>
<evidence type="ECO:0000259" key="8">
    <source>
        <dbReference type="Pfam" id="PF07504"/>
    </source>
</evidence>
<dbReference type="EMBL" id="ASRX01000031">
    <property type="protein sequence ID" value="EYF04680.1"/>
    <property type="molecule type" value="Genomic_DNA"/>
</dbReference>
<dbReference type="PANTHER" id="PTHR33794">
    <property type="entry name" value="BACILLOLYSIN"/>
    <property type="match status" value="1"/>
</dbReference>
<feature type="compositionally biased region" description="Low complexity" evidence="6">
    <location>
        <begin position="727"/>
        <end position="743"/>
    </location>
</feature>
<dbReference type="Proteomes" id="UP000019678">
    <property type="component" value="Unassembled WGS sequence"/>
</dbReference>
<evidence type="ECO:0000256" key="1">
    <source>
        <dbReference type="ARBA" id="ARBA00022670"/>
    </source>
</evidence>
<gene>
    <name evidence="9" type="ORF">CAP_4356</name>
</gene>
<dbReference type="OrthoDB" id="5377264at2"/>
<evidence type="ECO:0000256" key="7">
    <source>
        <dbReference type="SAM" id="SignalP"/>
    </source>
</evidence>
<evidence type="ECO:0000256" key="4">
    <source>
        <dbReference type="ARBA" id="ARBA00022833"/>
    </source>
</evidence>
<dbReference type="NCBIfam" id="TIGR03901">
    <property type="entry name" value="MYXO-CTERM"/>
    <property type="match status" value="1"/>
</dbReference>
<evidence type="ECO:0000313" key="10">
    <source>
        <dbReference type="Proteomes" id="UP000019678"/>
    </source>
</evidence>
<evidence type="ECO:0000256" key="5">
    <source>
        <dbReference type="ARBA" id="ARBA00023049"/>
    </source>
</evidence>
<keyword evidence="4" id="KW-0862">Zinc</keyword>
<accession>A0A017T7A2</accession>
<dbReference type="STRING" id="1192034.CAP_4356"/>
<comment type="caution">
    <text evidence="9">The sequence shown here is derived from an EMBL/GenBank/DDBJ whole genome shotgun (WGS) entry which is preliminary data.</text>
</comment>
<evidence type="ECO:0000256" key="2">
    <source>
        <dbReference type="ARBA" id="ARBA00022723"/>
    </source>
</evidence>
<dbReference type="SUPFAM" id="SSF55486">
    <property type="entry name" value="Metalloproteases ('zincins'), catalytic domain"/>
    <property type="match status" value="1"/>
</dbReference>
<sequence>MHRLPLAPLTALALVLSTAAASAAPSAKSAAGGRAVEWFDVRDLASAHAGVAGTRLEPRAAAERFLQSAAADLRLEGVDLAVKSDLQAGTARTVRFTQTYHGLPVIGGAVAVRLGADGAPRAAVLDVARGLSVATTPALDEGAARSAVEESIGMSLLSPPSFHLAVQPEAEGSGKLVWMVDIHRGTRNSTRFLVDAHDGSIVFVRRTALDAMGRVYSLNAVDTPTPVDVQLNDLVAGTPQYLTGWDGNLTVTNYVSGAQQGGYTVEQTLTPNAGEDFLFDPPADPLDGTDGFAQVNVYYHMTRIRDYFQQTHGVDTSPASWKVTAVANLMENGQPFDNAFFAPETEGVLSGPLSSPNMMGIYQGTMTDFSGDSDVFLHEFGHYISHNAVGYNGGQFGSSEYGISPWGGGIDEGIADYFACTLNGNAILGEATLAPLGAARDLEDTAKVCPSGVVGEVHEDGEIIGSVGWSIRTALGAEVADRLVWGSVQTLMPGSSLGDFGRGLVQTAEDLVAAGEIDASAVTTVEAILAARGLDDCDHVLQVRPNEERVTNQIGLGALAAGFGASCAQVAQLGISLHSFFHFQAEVQPGDEALRFKVDLTPVEGGALQWSIYARAGEHVGMGPIPLPIPGLTLFEPQEFDFRVEGITETEGELVIDKATDPEFAPGRQYFFVLKNQNCPTTVARMSVSNEPAEGAGGAGGGGGAGGAGGAGGEEPSTPSDSDEDSGCSCSMPGDDASSGSPWGALLGLGLATALLRRRNARTSSR</sequence>
<keyword evidence="10" id="KW-1185">Reference proteome</keyword>
<keyword evidence="1" id="KW-0645">Protease</keyword>
<name>A0A017T7A2_9BACT</name>
<feature type="chain" id="PRO_5001496674" description="FTP domain-containing protein" evidence="7">
    <location>
        <begin position="24"/>
        <end position="766"/>
    </location>
</feature>
<evidence type="ECO:0000256" key="6">
    <source>
        <dbReference type="SAM" id="MobiDB-lite"/>
    </source>
</evidence>
<feature type="compositionally biased region" description="Gly residues" evidence="6">
    <location>
        <begin position="695"/>
        <end position="713"/>
    </location>
</feature>
<feature type="domain" description="FTP" evidence="8">
    <location>
        <begin position="92"/>
        <end position="120"/>
    </location>
</feature>
<reference evidence="9 10" key="1">
    <citation type="submission" date="2013-05" db="EMBL/GenBank/DDBJ databases">
        <title>Genome assembly of Chondromyces apiculatus DSM 436.</title>
        <authorList>
            <person name="Sharma G."/>
            <person name="Khatri I."/>
            <person name="Kaur C."/>
            <person name="Mayilraj S."/>
            <person name="Subramanian S."/>
        </authorList>
    </citation>
    <scope>NUCLEOTIDE SEQUENCE [LARGE SCALE GENOMIC DNA]</scope>
    <source>
        <strain evidence="9 10">DSM 436</strain>
    </source>
</reference>
<dbReference type="GO" id="GO:0008237">
    <property type="term" value="F:metallopeptidase activity"/>
    <property type="evidence" value="ECO:0007669"/>
    <property type="project" value="UniProtKB-KW"/>
</dbReference>
<keyword evidence="3" id="KW-0378">Hydrolase</keyword>
<feature type="signal peptide" evidence="7">
    <location>
        <begin position="1"/>
        <end position="23"/>
    </location>
</feature>
<dbReference type="InterPro" id="IPR050728">
    <property type="entry name" value="Zinc_Metalloprotease_M4"/>
</dbReference>
<dbReference type="GO" id="GO:0006508">
    <property type="term" value="P:proteolysis"/>
    <property type="evidence" value="ECO:0007669"/>
    <property type="project" value="UniProtKB-KW"/>
</dbReference>
<dbReference type="InterPro" id="IPR024038">
    <property type="entry name" value="MYXO-CTERM"/>
</dbReference>
<dbReference type="GO" id="GO:0046872">
    <property type="term" value="F:metal ion binding"/>
    <property type="evidence" value="ECO:0007669"/>
    <property type="project" value="UniProtKB-KW"/>
</dbReference>
<dbReference type="InterPro" id="IPR011096">
    <property type="entry name" value="FTP_domain"/>
</dbReference>
<dbReference type="Pfam" id="PF07504">
    <property type="entry name" value="FTP"/>
    <property type="match status" value="1"/>
</dbReference>
<dbReference type="PANTHER" id="PTHR33794:SF1">
    <property type="entry name" value="BACILLOLYSIN"/>
    <property type="match status" value="1"/>
</dbReference>
<dbReference type="Gene3D" id="3.10.170.10">
    <property type="match status" value="1"/>
</dbReference>
<feature type="region of interest" description="Disordered" evidence="6">
    <location>
        <begin position="690"/>
        <end position="743"/>
    </location>
</feature>
<proteinExistence type="predicted"/>
<dbReference type="RefSeq" id="WP_044243884.1">
    <property type="nucleotide sequence ID" value="NZ_ASRX01000031.1"/>
</dbReference>
<keyword evidence="7" id="KW-0732">Signal</keyword>
<evidence type="ECO:0000256" key="3">
    <source>
        <dbReference type="ARBA" id="ARBA00022801"/>
    </source>
</evidence>
<keyword evidence="2" id="KW-0479">Metal-binding</keyword>
<dbReference type="eggNOG" id="COG3227">
    <property type="taxonomic scope" value="Bacteria"/>
</dbReference>
<dbReference type="AlphaFoldDB" id="A0A017T7A2"/>
<protein>
    <recommendedName>
        <fullName evidence="8">FTP domain-containing protein</fullName>
    </recommendedName>
</protein>
<organism evidence="9 10">
    <name type="scientific">Chondromyces apiculatus DSM 436</name>
    <dbReference type="NCBI Taxonomy" id="1192034"/>
    <lineage>
        <taxon>Bacteria</taxon>
        <taxon>Pseudomonadati</taxon>
        <taxon>Myxococcota</taxon>
        <taxon>Polyangia</taxon>
        <taxon>Polyangiales</taxon>
        <taxon>Polyangiaceae</taxon>
        <taxon>Chondromyces</taxon>
    </lineage>
</organism>